<dbReference type="Gene3D" id="3.40.220.10">
    <property type="entry name" value="Leucine Aminopeptidase, subunit E, domain 1"/>
    <property type="match status" value="1"/>
</dbReference>
<accession>A0AA35TD47</accession>
<dbReference type="PANTHER" id="PTHR11106">
    <property type="entry name" value="GANGLIOSIDE INDUCED DIFFERENTIATION ASSOCIATED PROTEIN 2-RELATED"/>
    <property type="match status" value="1"/>
</dbReference>
<keyword evidence="3" id="KW-1185">Reference proteome</keyword>
<name>A0AA35TD47_GEOBA</name>
<reference evidence="2" key="1">
    <citation type="submission" date="2023-03" db="EMBL/GenBank/DDBJ databases">
        <authorList>
            <person name="Steffen K."/>
            <person name="Cardenas P."/>
        </authorList>
    </citation>
    <scope>NUCLEOTIDE SEQUENCE</scope>
</reference>
<dbReference type="Proteomes" id="UP001174909">
    <property type="component" value="Unassembled WGS sequence"/>
</dbReference>
<dbReference type="EMBL" id="CASHTH010003504">
    <property type="protein sequence ID" value="CAI8045737.1"/>
    <property type="molecule type" value="Genomic_DNA"/>
</dbReference>
<sequence>MMTKINQTSLVLIRGDITREQVDAIANAANERLMGGGGVDGAIHRAGGPAIAAECSAIRAKQGGCPTGQAVITTGGNLPAKHVIHTVGPIWRGGTAGEAELLASCYRESLRLAVEHGIKTIAFPSISTGVYGYPVAQAAVIALNAIRQFLKAHDGLDEVRFVLFDDATYGAYENALLDMGV</sequence>
<dbReference type="NCBIfam" id="NF001664">
    <property type="entry name" value="PRK00431.1-6"/>
    <property type="match status" value="1"/>
</dbReference>
<comment type="caution">
    <text evidence="2">The sequence shown here is derived from an EMBL/GenBank/DDBJ whole genome shotgun (WGS) entry which is preliminary data.</text>
</comment>
<gene>
    <name evidence="2" type="ORF">GBAR_LOCUS25298</name>
</gene>
<dbReference type="AlphaFoldDB" id="A0AA35TD47"/>
<evidence type="ECO:0000313" key="2">
    <source>
        <dbReference type="EMBL" id="CAI8045737.1"/>
    </source>
</evidence>
<proteinExistence type="predicted"/>
<evidence type="ECO:0000313" key="3">
    <source>
        <dbReference type="Proteomes" id="UP001174909"/>
    </source>
</evidence>
<dbReference type="PANTHER" id="PTHR11106:SF27">
    <property type="entry name" value="MACRO DOMAIN-CONTAINING PROTEIN"/>
    <property type="match status" value="1"/>
</dbReference>
<dbReference type="PROSITE" id="PS51154">
    <property type="entry name" value="MACRO"/>
    <property type="match status" value="1"/>
</dbReference>
<dbReference type="InterPro" id="IPR002589">
    <property type="entry name" value="Macro_dom"/>
</dbReference>
<dbReference type="Pfam" id="PF01661">
    <property type="entry name" value="Macro"/>
    <property type="match status" value="1"/>
</dbReference>
<dbReference type="SUPFAM" id="SSF52949">
    <property type="entry name" value="Macro domain-like"/>
    <property type="match status" value="1"/>
</dbReference>
<evidence type="ECO:0000259" key="1">
    <source>
        <dbReference type="PROSITE" id="PS51154"/>
    </source>
</evidence>
<feature type="domain" description="Macro" evidence="1">
    <location>
        <begin position="1"/>
        <end position="180"/>
    </location>
</feature>
<dbReference type="InterPro" id="IPR043472">
    <property type="entry name" value="Macro_dom-like"/>
</dbReference>
<dbReference type="SMART" id="SM00506">
    <property type="entry name" value="A1pp"/>
    <property type="match status" value="1"/>
</dbReference>
<dbReference type="CDD" id="cd02908">
    <property type="entry name" value="Macro_OAADPr_deacetylase"/>
    <property type="match status" value="1"/>
</dbReference>
<protein>
    <submittedName>
        <fullName evidence="2">Macro domain-containing protein TTE0995</fullName>
    </submittedName>
</protein>
<organism evidence="2 3">
    <name type="scientific">Geodia barretti</name>
    <name type="common">Barrett's horny sponge</name>
    <dbReference type="NCBI Taxonomy" id="519541"/>
    <lineage>
        <taxon>Eukaryota</taxon>
        <taxon>Metazoa</taxon>
        <taxon>Porifera</taxon>
        <taxon>Demospongiae</taxon>
        <taxon>Heteroscleromorpha</taxon>
        <taxon>Tetractinellida</taxon>
        <taxon>Astrophorina</taxon>
        <taxon>Geodiidae</taxon>
        <taxon>Geodia</taxon>
    </lineage>
</organism>